<feature type="signal peptide" evidence="3">
    <location>
        <begin position="1"/>
        <end position="19"/>
    </location>
</feature>
<dbReference type="EMBL" id="HBNR01031704">
    <property type="protein sequence ID" value="CAE4586013.1"/>
    <property type="molecule type" value="Transcribed_RNA"/>
</dbReference>
<dbReference type="AlphaFoldDB" id="A0A7S4QK26"/>
<protein>
    <submittedName>
        <fullName evidence="4">Uncharacterized protein</fullName>
    </submittedName>
</protein>
<evidence type="ECO:0000256" key="2">
    <source>
        <dbReference type="SAM" id="MobiDB-lite"/>
    </source>
</evidence>
<feature type="chain" id="PRO_5031493306" evidence="3">
    <location>
        <begin position="20"/>
        <end position="693"/>
    </location>
</feature>
<sequence>MACMSFALLFTALLAAASAADVRQAQASAANPVRKVVTMLQAMQKKVQEEGEKEKKLYDKFVCYCRTSGGDLQQSIATAQAKVPSVGSEIKEAESQKIQLEEDLKQHQSDRSAAKTAMEEATAIREKEAAAFAEEKAMHTANIQALDAAVAAISRGMAGSFLQTNGAKVLRTLVASQDMLDMDRQTLLSFLSGTEGYVPKGGEVVGILKELGAEMSKSLADATATEDAAIKNYEDLMAAKKREAATLTQSIEVKMKRGGELAVEIVQMKDDLSDTEEALLEDQKFLADLDSSCDKKKGEWEERVKTRAEELATIAETIEILNSDDALELFKKTLPSPSASFVQVHARGILERKHALSVVQEAIQRYRPGRADMDFLAMALQGRKIGFEKVFKMIDDMVAILKKEQTDDEHKQEYCQKQFDTSEDELKGLERTASDLETAIANAEEAIGTTVDEIKVLEKTIKELDKTVAEATEQRKAEHEDFTALMASNTAAKELLMMAKNRLHKFYNPRLHVPESTAAPDAAVFAEVSSHLFRKESPPPPPETFGAYHKKSDSTGVIAMLDLLVKDLDKEMTEAETMEENSQKDYEGMMKDSAEKRAQSSKSLTLKSSMKASLETDVQAHKESQASNNKEIAAMTKYISTLHTECDWLLKYFDVRKEARAGEIDSLNQAKAILSGADFALIETRARGLRGSA</sequence>
<dbReference type="Gene3D" id="1.10.287.1490">
    <property type="match status" value="1"/>
</dbReference>
<reference evidence="4" key="1">
    <citation type="submission" date="2021-01" db="EMBL/GenBank/DDBJ databases">
        <authorList>
            <person name="Corre E."/>
            <person name="Pelletier E."/>
            <person name="Niang G."/>
            <person name="Scheremetjew M."/>
            <person name="Finn R."/>
            <person name="Kale V."/>
            <person name="Holt S."/>
            <person name="Cochrane G."/>
            <person name="Meng A."/>
            <person name="Brown T."/>
            <person name="Cohen L."/>
        </authorList>
    </citation>
    <scope>NUCLEOTIDE SEQUENCE</scope>
    <source>
        <strain evidence="4">CCMP3105</strain>
    </source>
</reference>
<proteinExistence type="predicted"/>
<feature type="region of interest" description="Disordered" evidence="2">
    <location>
        <begin position="574"/>
        <end position="610"/>
    </location>
</feature>
<feature type="compositionally biased region" description="Basic and acidic residues" evidence="2">
    <location>
        <begin position="581"/>
        <end position="598"/>
    </location>
</feature>
<feature type="compositionally biased region" description="Low complexity" evidence="2">
    <location>
        <begin position="600"/>
        <end position="610"/>
    </location>
</feature>
<feature type="coiled-coil region" evidence="1">
    <location>
        <begin position="419"/>
        <end position="481"/>
    </location>
</feature>
<evidence type="ECO:0000313" key="4">
    <source>
        <dbReference type="EMBL" id="CAE4586013.1"/>
    </source>
</evidence>
<organism evidence="4">
    <name type="scientific">Alexandrium monilatum</name>
    <dbReference type="NCBI Taxonomy" id="311494"/>
    <lineage>
        <taxon>Eukaryota</taxon>
        <taxon>Sar</taxon>
        <taxon>Alveolata</taxon>
        <taxon>Dinophyceae</taxon>
        <taxon>Gonyaulacales</taxon>
        <taxon>Pyrocystaceae</taxon>
        <taxon>Alexandrium</taxon>
    </lineage>
</organism>
<gene>
    <name evidence="4" type="ORF">AMON00008_LOCUS21685</name>
</gene>
<accession>A0A7S4QK26</accession>
<keyword evidence="3" id="KW-0732">Signal</keyword>
<keyword evidence="1" id="KW-0175">Coiled coil</keyword>
<evidence type="ECO:0000256" key="1">
    <source>
        <dbReference type="SAM" id="Coils"/>
    </source>
</evidence>
<feature type="coiled-coil region" evidence="1">
    <location>
        <begin position="90"/>
        <end position="117"/>
    </location>
</feature>
<name>A0A7S4QK26_9DINO</name>
<evidence type="ECO:0000256" key="3">
    <source>
        <dbReference type="SAM" id="SignalP"/>
    </source>
</evidence>